<name>A0ABW3D890_9BACL</name>
<protein>
    <submittedName>
        <fullName evidence="1">Uncharacterized protein</fullName>
    </submittedName>
</protein>
<dbReference type="RefSeq" id="WP_379288117.1">
    <property type="nucleotide sequence ID" value="NZ_JBHTIU010000034.1"/>
</dbReference>
<reference evidence="2" key="1">
    <citation type="journal article" date="2019" name="Int. J. Syst. Evol. Microbiol.">
        <title>The Global Catalogue of Microorganisms (GCM) 10K type strain sequencing project: providing services to taxonomists for standard genome sequencing and annotation.</title>
        <authorList>
            <consortium name="The Broad Institute Genomics Platform"/>
            <consortium name="The Broad Institute Genome Sequencing Center for Infectious Disease"/>
            <person name="Wu L."/>
            <person name="Ma J."/>
        </authorList>
    </citation>
    <scope>NUCLEOTIDE SEQUENCE [LARGE SCALE GENOMIC DNA]</scope>
    <source>
        <strain evidence="2">CCUG 57263</strain>
    </source>
</reference>
<gene>
    <name evidence="1" type="ORF">ACFQ03_10955</name>
</gene>
<keyword evidence="2" id="KW-1185">Reference proteome</keyword>
<accession>A0ABW3D890</accession>
<dbReference type="Proteomes" id="UP001597120">
    <property type="component" value="Unassembled WGS sequence"/>
</dbReference>
<proteinExistence type="predicted"/>
<evidence type="ECO:0000313" key="1">
    <source>
        <dbReference type="EMBL" id="MFD0869670.1"/>
    </source>
</evidence>
<sequence>MSDSLTDLKRVPHTILEHRLETARKLEENETEAYELLKDKETGEHYLMYHYIHLNVSEGGHKETYYHFMPIGHDDALAIVLGEQGYHYPEQWNRPYLRNSSNDDSYVWFDPSTSESYEYYERLGQLLNDKLTRFKKNGKPDPDAIRSLLQDLDKL</sequence>
<comment type="caution">
    <text evidence="1">The sequence shown here is derived from an EMBL/GenBank/DDBJ whole genome shotgun (WGS) entry which is preliminary data.</text>
</comment>
<dbReference type="EMBL" id="JBHTIU010000034">
    <property type="protein sequence ID" value="MFD0869670.1"/>
    <property type="molecule type" value="Genomic_DNA"/>
</dbReference>
<organism evidence="1 2">
    <name type="scientific">Paenibacillus residui</name>
    <dbReference type="NCBI Taxonomy" id="629724"/>
    <lineage>
        <taxon>Bacteria</taxon>
        <taxon>Bacillati</taxon>
        <taxon>Bacillota</taxon>
        <taxon>Bacilli</taxon>
        <taxon>Bacillales</taxon>
        <taxon>Paenibacillaceae</taxon>
        <taxon>Paenibacillus</taxon>
    </lineage>
</organism>
<evidence type="ECO:0000313" key="2">
    <source>
        <dbReference type="Proteomes" id="UP001597120"/>
    </source>
</evidence>